<evidence type="ECO:0000313" key="3">
    <source>
        <dbReference type="Proteomes" id="UP000183952"/>
    </source>
</evidence>
<dbReference type="PANTHER" id="PTHR22617:SF23">
    <property type="entry name" value="CHEMOTAXIS PROTEIN CHEW"/>
    <property type="match status" value="1"/>
</dbReference>
<sequence length="133" mass="15053">MQVIVFRLLDEQFAVSTDVVKSINDMMEITKVPRAPEYIMGLINLRGNVSSLLNINLLMNLPQSDESSSIIIMNLEDEAVGIAVDEVKEVLEVEESSLEKIDDAKDKPYFRGIIKFQERIITLVDINKLIPKC</sequence>
<dbReference type="GO" id="GO:0006935">
    <property type="term" value="P:chemotaxis"/>
    <property type="evidence" value="ECO:0007669"/>
    <property type="project" value="InterPro"/>
</dbReference>
<dbReference type="InterPro" id="IPR039315">
    <property type="entry name" value="CheW"/>
</dbReference>
<dbReference type="RefSeq" id="WP_072902401.1">
    <property type="nucleotide sequence ID" value="NZ_FRAD01000005.1"/>
</dbReference>
<proteinExistence type="predicted"/>
<dbReference type="InterPro" id="IPR002545">
    <property type="entry name" value="CheW-lke_dom"/>
</dbReference>
<dbReference type="Gene3D" id="2.30.30.40">
    <property type="entry name" value="SH3 Domains"/>
    <property type="match status" value="1"/>
</dbReference>
<protein>
    <submittedName>
        <fullName evidence="2">Purine-binding chemotaxis protein CheW</fullName>
    </submittedName>
</protein>
<name>A0A1M6LCA0_9CLOT</name>
<evidence type="ECO:0000259" key="1">
    <source>
        <dbReference type="PROSITE" id="PS50851"/>
    </source>
</evidence>
<dbReference type="PANTHER" id="PTHR22617">
    <property type="entry name" value="CHEMOTAXIS SENSOR HISTIDINE KINASE-RELATED"/>
    <property type="match status" value="1"/>
</dbReference>
<gene>
    <name evidence="2" type="ORF">SAMN02745248_00705</name>
</gene>
<dbReference type="Pfam" id="PF01584">
    <property type="entry name" value="CheW"/>
    <property type="match status" value="1"/>
</dbReference>
<dbReference type="SUPFAM" id="SSF50341">
    <property type="entry name" value="CheW-like"/>
    <property type="match status" value="1"/>
</dbReference>
<accession>A0A1M6LCA0</accession>
<reference evidence="2 3" key="1">
    <citation type="submission" date="2016-11" db="EMBL/GenBank/DDBJ databases">
        <authorList>
            <person name="Jaros S."/>
            <person name="Januszkiewicz K."/>
            <person name="Wedrychowicz H."/>
        </authorList>
    </citation>
    <scope>NUCLEOTIDE SEQUENCE [LARGE SCALE GENOMIC DNA]</scope>
    <source>
        <strain evidence="2 3">DSM 3090</strain>
    </source>
</reference>
<dbReference type="PROSITE" id="PS50851">
    <property type="entry name" value="CHEW"/>
    <property type="match status" value="1"/>
</dbReference>
<dbReference type="EMBL" id="FRAD01000005">
    <property type="protein sequence ID" value="SHJ68799.1"/>
    <property type="molecule type" value="Genomic_DNA"/>
</dbReference>
<organism evidence="2 3">
    <name type="scientific">Hathewaya proteolytica DSM 3090</name>
    <dbReference type="NCBI Taxonomy" id="1121331"/>
    <lineage>
        <taxon>Bacteria</taxon>
        <taxon>Bacillati</taxon>
        <taxon>Bacillota</taxon>
        <taxon>Clostridia</taxon>
        <taxon>Eubacteriales</taxon>
        <taxon>Clostridiaceae</taxon>
        <taxon>Hathewaya</taxon>
    </lineage>
</organism>
<dbReference type="Proteomes" id="UP000183952">
    <property type="component" value="Unassembled WGS sequence"/>
</dbReference>
<evidence type="ECO:0000313" key="2">
    <source>
        <dbReference type="EMBL" id="SHJ68799.1"/>
    </source>
</evidence>
<dbReference type="GO" id="GO:0007165">
    <property type="term" value="P:signal transduction"/>
    <property type="evidence" value="ECO:0007669"/>
    <property type="project" value="InterPro"/>
</dbReference>
<feature type="domain" description="CheW-like" evidence="1">
    <location>
        <begin position="1"/>
        <end position="133"/>
    </location>
</feature>
<dbReference type="SMART" id="SM00260">
    <property type="entry name" value="CheW"/>
    <property type="match status" value="1"/>
</dbReference>
<dbReference type="OrthoDB" id="9794382at2"/>
<keyword evidence="3" id="KW-1185">Reference proteome</keyword>
<dbReference type="STRING" id="1121331.SAMN02745248_00705"/>
<dbReference type="Gene3D" id="2.40.50.180">
    <property type="entry name" value="CheA-289, Domain 4"/>
    <property type="match status" value="1"/>
</dbReference>
<dbReference type="GO" id="GO:0005829">
    <property type="term" value="C:cytosol"/>
    <property type="evidence" value="ECO:0007669"/>
    <property type="project" value="TreeGrafter"/>
</dbReference>
<dbReference type="InterPro" id="IPR036061">
    <property type="entry name" value="CheW-like_dom_sf"/>
</dbReference>
<dbReference type="AlphaFoldDB" id="A0A1M6LCA0"/>